<dbReference type="EMBL" id="MU266373">
    <property type="protein sequence ID" value="KAH7927041.1"/>
    <property type="molecule type" value="Genomic_DNA"/>
</dbReference>
<sequence length="163" mass="17785">MPRPAKEILNHTDEWVLGNFLRQSSYHPMHSKTVIVGLLAIAGVAIAGCTLPPTSKKKPWSFNVYSNYDCGHNATGRHFEGDPILIPGCTAVCQQFGEGINGVLGAFAFNAPKKPAYHAFIYSDTDCQNPHNKKIEARTVQSDTKGHGGVGIKWAAFRVCMTQ</sequence>
<proteinExistence type="predicted"/>
<protein>
    <submittedName>
        <fullName evidence="1">Uncharacterized protein</fullName>
    </submittedName>
</protein>
<accession>A0ACB8BNF5</accession>
<reference evidence="1" key="1">
    <citation type="journal article" date="2021" name="New Phytol.">
        <title>Evolutionary innovations through gain and loss of genes in the ectomycorrhizal Boletales.</title>
        <authorList>
            <person name="Wu G."/>
            <person name="Miyauchi S."/>
            <person name="Morin E."/>
            <person name="Kuo A."/>
            <person name="Drula E."/>
            <person name="Varga T."/>
            <person name="Kohler A."/>
            <person name="Feng B."/>
            <person name="Cao Y."/>
            <person name="Lipzen A."/>
            <person name="Daum C."/>
            <person name="Hundley H."/>
            <person name="Pangilinan J."/>
            <person name="Johnson J."/>
            <person name="Barry K."/>
            <person name="LaButti K."/>
            <person name="Ng V."/>
            <person name="Ahrendt S."/>
            <person name="Min B."/>
            <person name="Choi I.G."/>
            <person name="Park H."/>
            <person name="Plett J.M."/>
            <person name="Magnuson J."/>
            <person name="Spatafora J.W."/>
            <person name="Nagy L.G."/>
            <person name="Henrissat B."/>
            <person name="Grigoriev I.V."/>
            <person name="Yang Z.L."/>
            <person name="Xu J."/>
            <person name="Martin F.M."/>
        </authorList>
    </citation>
    <scope>NUCLEOTIDE SEQUENCE</scope>
    <source>
        <strain evidence="1">KUC20120723A-06</strain>
    </source>
</reference>
<keyword evidence="2" id="KW-1185">Reference proteome</keyword>
<organism evidence="1 2">
    <name type="scientific">Leucogyrophana mollusca</name>
    <dbReference type="NCBI Taxonomy" id="85980"/>
    <lineage>
        <taxon>Eukaryota</taxon>
        <taxon>Fungi</taxon>
        <taxon>Dikarya</taxon>
        <taxon>Basidiomycota</taxon>
        <taxon>Agaricomycotina</taxon>
        <taxon>Agaricomycetes</taxon>
        <taxon>Agaricomycetidae</taxon>
        <taxon>Boletales</taxon>
        <taxon>Boletales incertae sedis</taxon>
        <taxon>Leucogyrophana</taxon>
    </lineage>
</organism>
<evidence type="ECO:0000313" key="2">
    <source>
        <dbReference type="Proteomes" id="UP000790709"/>
    </source>
</evidence>
<dbReference type="Proteomes" id="UP000790709">
    <property type="component" value="Unassembled WGS sequence"/>
</dbReference>
<gene>
    <name evidence="1" type="ORF">BV22DRAFT_1032267</name>
</gene>
<comment type="caution">
    <text evidence="1">The sequence shown here is derived from an EMBL/GenBank/DDBJ whole genome shotgun (WGS) entry which is preliminary data.</text>
</comment>
<evidence type="ECO:0000313" key="1">
    <source>
        <dbReference type="EMBL" id="KAH7927041.1"/>
    </source>
</evidence>
<name>A0ACB8BNF5_9AGAM</name>